<evidence type="ECO:0000256" key="1">
    <source>
        <dbReference type="SAM" id="MobiDB-lite"/>
    </source>
</evidence>
<keyword evidence="4" id="KW-1185">Reference proteome</keyword>
<accession>W9CEW9</accession>
<dbReference type="EMBL" id="AYSA01000330">
    <property type="protein sequence ID" value="ESZ93309.1"/>
    <property type="molecule type" value="Genomic_DNA"/>
</dbReference>
<feature type="compositionally biased region" description="Polar residues" evidence="1">
    <location>
        <begin position="36"/>
        <end position="45"/>
    </location>
</feature>
<dbReference type="STRING" id="1432307.W9CEW9"/>
<evidence type="ECO:0000313" key="3">
    <source>
        <dbReference type="EMBL" id="ESZ93309.1"/>
    </source>
</evidence>
<dbReference type="PRINTS" id="PR00929">
    <property type="entry name" value="ATHOOK"/>
</dbReference>
<dbReference type="InterPro" id="IPR017956">
    <property type="entry name" value="AT_hook_DNA-bd_motif"/>
</dbReference>
<evidence type="ECO:0000313" key="4">
    <source>
        <dbReference type="Proteomes" id="UP000019487"/>
    </source>
</evidence>
<dbReference type="PROSITE" id="PS00028">
    <property type="entry name" value="ZINC_FINGER_C2H2_1"/>
    <property type="match status" value="1"/>
</dbReference>
<gene>
    <name evidence="3" type="ORF">SBOR_6290</name>
</gene>
<feature type="region of interest" description="Disordered" evidence="1">
    <location>
        <begin position="154"/>
        <end position="240"/>
    </location>
</feature>
<dbReference type="GO" id="GO:0003677">
    <property type="term" value="F:DNA binding"/>
    <property type="evidence" value="ECO:0007669"/>
    <property type="project" value="InterPro"/>
</dbReference>
<comment type="caution">
    <text evidence="3">The sequence shown here is derived from an EMBL/GenBank/DDBJ whole genome shotgun (WGS) entry which is preliminary data.</text>
</comment>
<dbReference type="OrthoDB" id="5424797at2759"/>
<feature type="compositionally biased region" description="Acidic residues" evidence="1">
    <location>
        <begin position="430"/>
        <end position="446"/>
    </location>
</feature>
<dbReference type="Proteomes" id="UP000019487">
    <property type="component" value="Unassembled WGS sequence"/>
</dbReference>
<feature type="compositionally biased region" description="Basic and acidic residues" evidence="1">
    <location>
        <begin position="47"/>
        <end position="69"/>
    </location>
</feature>
<organism evidence="3 4">
    <name type="scientific">Sclerotinia borealis (strain F-4128)</name>
    <dbReference type="NCBI Taxonomy" id="1432307"/>
    <lineage>
        <taxon>Eukaryota</taxon>
        <taxon>Fungi</taxon>
        <taxon>Dikarya</taxon>
        <taxon>Ascomycota</taxon>
        <taxon>Pezizomycotina</taxon>
        <taxon>Leotiomycetes</taxon>
        <taxon>Helotiales</taxon>
        <taxon>Sclerotiniaceae</taxon>
        <taxon>Sclerotinia</taxon>
    </lineage>
</organism>
<feature type="region of interest" description="Disordered" evidence="1">
    <location>
        <begin position="36"/>
        <end position="127"/>
    </location>
</feature>
<dbReference type="HOGENOM" id="CLU_040937_0_0_1"/>
<name>W9CEW9_SCLBF</name>
<sequence>MLPSNNSVYNRNQFEDILEDIVEYFRQPIQLNFQTRPPMQIQNHPRPTLEQEQHQFEQQRFEQNREHMQMHQRQSSPHQLNDPQRFNAPLRTGNDNSTGTSMSRYSTSLPNENVLGKRPFASNSSSEGFSLETFSGQLGVSSLASRTVPENLALVAGRSTNAPRRGRPPKNLSGTSSPKPQKSATGIPKRRGRPPKDYTALVNRTKSDSSMAKDHKTIHNNDNPPKKRGRPPKQPSPELEILAPNPTFLIYKCEWKNCPAKLHNLVTLRMHLFKIHGKRENGMTSCLWKDCTAAQTNENKDPLPSNSEHNTQYKFKDEDDWKNHVEKTHITPYAWHMGDGPQNSLDGPKKPALSAPAYLFDKNGVQVIPSIENQQIEGGDPKWNNTHRFTREIEGLDYVLNPRYNADYSTPMQTEEYNAQEGEQILSDNQDGDDDGNADMDIDSSF</sequence>
<dbReference type="AlphaFoldDB" id="W9CEW9"/>
<feature type="compositionally biased region" description="Polar residues" evidence="1">
    <location>
        <begin position="172"/>
        <end position="184"/>
    </location>
</feature>
<feature type="compositionally biased region" description="Polar residues" evidence="1">
    <location>
        <begin position="93"/>
        <end position="111"/>
    </location>
</feature>
<reference evidence="3 4" key="1">
    <citation type="journal article" date="2014" name="Genome Announc.">
        <title>Draft genome sequence of Sclerotinia borealis, a psychrophilic plant pathogenic fungus.</title>
        <authorList>
            <person name="Mardanov A.V."/>
            <person name="Beletsky A.V."/>
            <person name="Kadnikov V.V."/>
            <person name="Ignatov A.N."/>
            <person name="Ravin N.V."/>
        </authorList>
    </citation>
    <scope>NUCLEOTIDE SEQUENCE [LARGE SCALE GENOMIC DNA]</scope>
    <source>
        <strain evidence="4">F-4157</strain>
    </source>
</reference>
<feature type="compositionally biased region" description="Polar residues" evidence="1">
    <location>
        <begin position="71"/>
        <end position="84"/>
    </location>
</feature>
<feature type="domain" description="C2H2-type" evidence="2">
    <location>
        <begin position="253"/>
        <end position="276"/>
    </location>
</feature>
<proteinExistence type="predicted"/>
<dbReference type="SMART" id="SM00384">
    <property type="entry name" value="AT_hook"/>
    <property type="match status" value="3"/>
</dbReference>
<feature type="compositionally biased region" description="Basic and acidic residues" evidence="1">
    <location>
        <begin position="205"/>
        <end position="219"/>
    </location>
</feature>
<dbReference type="InterPro" id="IPR013087">
    <property type="entry name" value="Znf_C2H2_type"/>
</dbReference>
<feature type="region of interest" description="Disordered" evidence="1">
    <location>
        <begin position="416"/>
        <end position="446"/>
    </location>
</feature>
<evidence type="ECO:0000259" key="2">
    <source>
        <dbReference type="PROSITE" id="PS00028"/>
    </source>
</evidence>
<protein>
    <recommendedName>
        <fullName evidence="2">C2H2-type domain-containing protein</fullName>
    </recommendedName>
</protein>